<evidence type="ECO:0000256" key="6">
    <source>
        <dbReference type="ARBA" id="ARBA00022989"/>
    </source>
</evidence>
<gene>
    <name evidence="9" type="ORF">COU16_00810</name>
</gene>
<dbReference type="Gene3D" id="3.30.460.20">
    <property type="entry name" value="CorA soluble domain-like"/>
    <property type="match status" value="1"/>
</dbReference>
<reference evidence="10" key="1">
    <citation type="submission" date="2017-09" db="EMBL/GenBank/DDBJ databases">
        <title>Depth-based differentiation of microbial function through sediment-hosted aquifers and enrichment of novel symbionts in the deep terrestrial subsurface.</title>
        <authorList>
            <person name="Probst A.J."/>
            <person name="Ladd B."/>
            <person name="Jarett J.K."/>
            <person name="Geller-Mcgrath D.E."/>
            <person name="Sieber C.M.K."/>
            <person name="Emerson J.B."/>
            <person name="Anantharaman K."/>
            <person name="Thomas B.C."/>
            <person name="Malmstrom R."/>
            <person name="Stieglmeier M."/>
            <person name="Klingl A."/>
            <person name="Woyke T."/>
            <person name="Ryan C.M."/>
            <person name="Banfield J.F."/>
        </authorList>
    </citation>
    <scope>NUCLEOTIDE SEQUENCE [LARGE SCALE GENOMIC DNA]</scope>
</reference>
<keyword evidence="3" id="KW-0813">Transport</keyword>
<protein>
    <recommendedName>
        <fullName evidence="11">Magnesium transporter CorA</fullName>
    </recommendedName>
</protein>
<name>A0A2H0UE63_9BACT</name>
<dbReference type="EMBL" id="PFBI01000004">
    <property type="protein sequence ID" value="PIR84713.1"/>
    <property type="molecule type" value="Genomic_DNA"/>
</dbReference>
<dbReference type="Gene3D" id="1.20.58.340">
    <property type="entry name" value="Magnesium transport protein CorA, transmembrane region"/>
    <property type="match status" value="2"/>
</dbReference>
<dbReference type="InterPro" id="IPR045861">
    <property type="entry name" value="CorA_cytoplasmic_dom"/>
</dbReference>
<keyword evidence="6 8" id="KW-1133">Transmembrane helix</keyword>
<dbReference type="GO" id="GO:0000287">
    <property type="term" value="F:magnesium ion binding"/>
    <property type="evidence" value="ECO:0007669"/>
    <property type="project" value="TreeGrafter"/>
</dbReference>
<accession>A0A2H0UE63</accession>
<dbReference type="Pfam" id="PF01544">
    <property type="entry name" value="CorA"/>
    <property type="match status" value="1"/>
</dbReference>
<keyword evidence="4" id="KW-1003">Cell membrane</keyword>
<organism evidence="9 10">
    <name type="scientific">Candidatus Kaiserbacteria bacterium CG10_big_fil_rev_8_21_14_0_10_47_16</name>
    <dbReference type="NCBI Taxonomy" id="1974608"/>
    <lineage>
        <taxon>Bacteria</taxon>
        <taxon>Candidatus Kaiseribacteriota</taxon>
    </lineage>
</organism>
<evidence type="ECO:0000256" key="3">
    <source>
        <dbReference type="ARBA" id="ARBA00022448"/>
    </source>
</evidence>
<evidence type="ECO:0000313" key="10">
    <source>
        <dbReference type="Proteomes" id="UP000229344"/>
    </source>
</evidence>
<evidence type="ECO:0000256" key="8">
    <source>
        <dbReference type="SAM" id="Phobius"/>
    </source>
</evidence>
<keyword evidence="5 8" id="KW-0812">Transmembrane</keyword>
<keyword evidence="7 8" id="KW-0472">Membrane</keyword>
<dbReference type="AlphaFoldDB" id="A0A2H0UE63"/>
<comment type="subcellular location">
    <subcellularLocation>
        <location evidence="1">Cell membrane</location>
        <topology evidence="1">Multi-pass membrane protein</topology>
    </subcellularLocation>
</comment>
<comment type="caution">
    <text evidence="9">The sequence shown here is derived from an EMBL/GenBank/DDBJ whole genome shotgun (WGS) entry which is preliminary data.</text>
</comment>
<evidence type="ECO:0000256" key="5">
    <source>
        <dbReference type="ARBA" id="ARBA00022692"/>
    </source>
</evidence>
<dbReference type="InterPro" id="IPR002523">
    <property type="entry name" value="MgTranspt_CorA/ZnTranspt_ZntB"/>
</dbReference>
<dbReference type="GO" id="GO:0050897">
    <property type="term" value="F:cobalt ion binding"/>
    <property type="evidence" value="ECO:0007669"/>
    <property type="project" value="TreeGrafter"/>
</dbReference>
<evidence type="ECO:0000256" key="1">
    <source>
        <dbReference type="ARBA" id="ARBA00004651"/>
    </source>
</evidence>
<dbReference type="Proteomes" id="UP000229344">
    <property type="component" value="Unassembled WGS sequence"/>
</dbReference>
<dbReference type="SUPFAM" id="SSF144083">
    <property type="entry name" value="Magnesium transport protein CorA, transmembrane region"/>
    <property type="match status" value="1"/>
</dbReference>
<dbReference type="GO" id="GO:0015095">
    <property type="term" value="F:magnesium ion transmembrane transporter activity"/>
    <property type="evidence" value="ECO:0007669"/>
    <property type="project" value="TreeGrafter"/>
</dbReference>
<evidence type="ECO:0000256" key="4">
    <source>
        <dbReference type="ARBA" id="ARBA00022475"/>
    </source>
</evidence>
<dbReference type="GO" id="GO:0005886">
    <property type="term" value="C:plasma membrane"/>
    <property type="evidence" value="ECO:0007669"/>
    <property type="project" value="UniProtKB-SubCell"/>
</dbReference>
<sequence>MRKRHAKMSYDMIETYTQGTLTWVDVLNPTPDEVRALLETYQLPPSLLGDLAAPVPQSRALSIQGVIKVTMDFPIVKREDIERAHELKFLITKHALISVRYEDMGAIDQFKREFEVIGTLYKTNKHATGAHLFFALLRTLYNALDTKLDYLESKMNDIQREMFDNREKELVFVISKTSRRVLTFRQVLKTHERVFASLEDEVEECFGESVSLGLAEEILHGEMLTTRTHSLFEAFEELRETNFALLTTKQNQIMTVLTIMAFITFPLSLFTSMFGMNTTHTPILGHPNDFWIIVGIMTVVTIGFFGFFKYKKWM</sequence>
<comment type="similarity">
    <text evidence="2">Belongs to the CorA metal ion transporter (MIT) (TC 1.A.35) family.</text>
</comment>
<evidence type="ECO:0008006" key="11">
    <source>
        <dbReference type="Google" id="ProtNLM"/>
    </source>
</evidence>
<feature type="transmembrane region" description="Helical" evidence="8">
    <location>
        <begin position="253"/>
        <end position="270"/>
    </location>
</feature>
<dbReference type="PANTHER" id="PTHR46494">
    <property type="entry name" value="CORA FAMILY METAL ION TRANSPORTER (EUROFUNG)"/>
    <property type="match status" value="1"/>
</dbReference>
<dbReference type="PANTHER" id="PTHR46494:SF1">
    <property type="entry name" value="CORA FAMILY METAL ION TRANSPORTER (EUROFUNG)"/>
    <property type="match status" value="1"/>
</dbReference>
<proteinExistence type="inferred from homology"/>
<dbReference type="GO" id="GO:0015087">
    <property type="term" value="F:cobalt ion transmembrane transporter activity"/>
    <property type="evidence" value="ECO:0007669"/>
    <property type="project" value="TreeGrafter"/>
</dbReference>
<feature type="transmembrane region" description="Helical" evidence="8">
    <location>
        <begin position="290"/>
        <end position="308"/>
    </location>
</feature>
<dbReference type="InterPro" id="IPR045863">
    <property type="entry name" value="CorA_TM1_TM2"/>
</dbReference>
<dbReference type="SUPFAM" id="SSF143865">
    <property type="entry name" value="CorA soluble domain-like"/>
    <property type="match status" value="1"/>
</dbReference>
<evidence type="ECO:0000256" key="2">
    <source>
        <dbReference type="ARBA" id="ARBA00009765"/>
    </source>
</evidence>
<evidence type="ECO:0000256" key="7">
    <source>
        <dbReference type="ARBA" id="ARBA00023136"/>
    </source>
</evidence>
<evidence type="ECO:0000313" key="9">
    <source>
        <dbReference type="EMBL" id="PIR84713.1"/>
    </source>
</evidence>